<organism evidence="2 3">
    <name type="scientific">Acinetobacter septicus</name>
    <dbReference type="NCBI Taxonomy" id="465797"/>
    <lineage>
        <taxon>Bacteria</taxon>
        <taxon>Pseudomonadati</taxon>
        <taxon>Pseudomonadota</taxon>
        <taxon>Gammaproteobacteria</taxon>
        <taxon>Moraxellales</taxon>
        <taxon>Moraxellaceae</taxon>
        <taxon>Acinetobacter</taxon>
    </lineage>
</organism>
<evidence type="ECO:0000256" key="1">
    <source>
        <dbReference type="SAM" id="Phobius"/>
    </source>
</evidence>
<accession>A0ABD7F3Y4</accession>
<keyword evidence="1" id="KW-1133">Transmembrane helix</keyword>
<keyword evidence="3" id="KW-1185">Reference proteome</keyword>
<gene>
    <name evidence="2" type="ORF">I6L31_15280</name>
</gene>
<dbReference type="AlphaFoldDB" id="A0ABD7F3Y4"/>
<proteinExistence type="predicted"/>
<evidence type="ECO:0008006" key="4">
    <source>
        <dbReference type="Google" id="ProtNLM"/>
    </source>
</evidence>
<feature type="transmembrane region" description="Helical" evidence="1">
    <location>
        <begin position="31"/>
        <end position="55"/>
    </location>
</feature>
<evidence type="ECO:0000313" key="3">
    <source>
        <dbReference type="Proteomes" id="UP000827069"/>
    </source>
</evidence>
<dbReference type="Proteomes" id="UP000827069">
    <property type="component" value="Chromosome"/>
</dbReference>
<protein>
    <recommendedName>
        <fullName evidence="4">Transporter</fullName>
    </recommendedName>
</protein>
<keyword evidence="1" id="KW-0812">Transmembrane</keyword>
<sequence length="65" mass="7042">MMIFFALPTASTAYILTKVLKADSQLIAAVISLQTLCAAMTLCLVICLGMMLISICNQIYLTLLL</sequence>
<keyword evidence="1" id="KW-0472">Membrane</keyword>
<name>A0ABD7F3Y4_9GAMM</name>
<reference evidence="2 3" key="1">
    <citation type="submission" date="2021-07" db="EMBL/GenBank/DDBJ databases">
        <title>FDA dAtabase for Regulatory Grade micrObial Sequences (FDA-ARGOS): Supporting development and validation of Infectious Disease Dx tests.</title>
        <authorList>
            <person name="Sproer C."/>
            <person name="Gronow S."/>
            <person name="Severitt S."/>
            <person name="Schroder I."/>
            <person name="Tallon L."/>
            <person name="Sadzewicz L."/>
            <person name="Zhao X."/>
            <person name="Boylan J."/>
            <person name="Ott S."/>
            <person name="Bowen H."/>
            <person name="Vavikolanu K."/>
            <person name="Mehta A."/>
            <person name="Aluvathingal J."/>
            <person name="Nadendla S."/>
            <person name="Lowell S."/>
            <person name="Myers T."/>
            <person name="Yan Y."/>
        </authorList>
    </citation>
    <scope>NUCLEOTIDE SEQUENCE [LARGE SCALE GENOMIC DNA]</scope>
    <source>
        <strain evidence="2 3">FDAARGOS_1401</strain>
    </source>
</reference>
<dbReference type="EMBL" id="CP079898">
    <property type="protein sequence ID" value="QXZ23017.1"/>
    <property type="molecule type" value="Genomic_DNA"/>
</dbReference>
<evidence type="ECO:0000313" key="2">
    <source>
        <dbReference type="EMBL" id="QXZ23017.1"/>
    </source>
</evidence>